<dbReference type="eggNOG" id="COG0438">
    <property type="taxonomic scope" value="Bacteria"/>
</dbReference>
<evidence type="ECO:0008006" key="3">
    <source>
        <dbReference type="Google" id="ProtNLM"/>
    </source>
</evidence>
<organism evidence="1 2">
    <name type="scientific">Anditalea andensis</name>
    <dbReference type="NCBI Taxonomy" id="1048983"/>
    <lineage>
        <taxon>Bacteria</taxon>
        <taxon>Pseudomonadati</taxon>
        <taxon>Bacteroidota</taxon>
        <taxon>Cytophagia</taxon>
        <taxon>Cytophagales</taxon>
        <taxon>Cytophagaceae</taxon>
        <taxon>Anditalea</taxon>
    </lineage>
</organism>
<reference evidence="1 2" key="1">
    <citation type="submission" date="2014-04" db="EMBL/GenBank/DDBJ databases">
        <title>Characterization and application of a salt tolerant electro-active bacterium.</title>
        <authorList>
            <person name="Yang L."/>
            <person name="Wei S."/>
            <person name="Tay Q.X.M."/>
        </authorList>
    </citation>
    <scope>NUCLEOTIDE SEQUENCE [LARGE SCALE GENOMIC DNA]</scope>
    <source>
        <strain evidence="1 2">LY1</strain>
    </source>
</reference>
<proteinExistence type="predicted"/>
<accession>A0A074LI38</accession>
<dbReference type="SUPFAM" id="SSF53756">
    <property type="entry name" value="UDP-Glycosyltransferase/glycogen phosphorylase"/>
    <property type="match status" value="1"/>
</dbReference>
<gene>
    <name evidence="1" type="ORF">EL17_11150</name>
</gene>
<evidence type="ECO:0000313" key="1">
    <source>
        <dbReference type="EMBL" id="KEO73457.1"/>
    </source>
</evidence>
<sequence length="425" mass="49696">MKKNIIISFYFEPCTLTPSQRITYWAKNFHKLGYYPTIITREWKADIKSHFDTKKAIGHKVRHERHEHFEVFYLPFHPGILDRAYYHWGETALRPLFFLVKLIDVILAGITLRFTSYSNFFPFLTQLCMNEKYNHLIVSGEPFYLFKIGYYAHKLFKLKWIADYRDDWSTNELQRKKGNGFLRKLIFNIESFYEKRWVSTADHIISVSPQYTNRISNFLNVPGITIENGFEESLLAFSRPPLFDNFTIVYSGTVYPSQNIEIILDTLKVSKDRGKPFQLVFLGSGFDIKEKKRIEGLIHPSIQQYVKVTERLTRADAIKFLLKAHAVLGISYGNLKGIPSSKLYEYIGLKKPVLLCPTDNDIMEIILSEVNLGFFATDKESCFQEIERIRSLYIDATIEDLEESAVNKITKYSRFIQMAKIKDVV</sequence>
<dbReference type="OrthoDB" id="9794575at2"/>
<dbReference type="STRING" id="1048983.EL17_11150"/>
<dbReference type="EMBL" id="JMIH01000021">
    <property type="protein sequence ID" value="KEO73457.1"/>
    <property type="molecule type" value="Genomic_DNA"/>
</dbReference>
<protein>
    <recommendedName>
        <fullName evidence="3">Glycosyltransferase subfamily 4-like N-terminal domain-containing protein</fullName>
    </recommendedName>
</protein>
<evidence type="ECO:0000313" key="2">
    <source>
        <dbReference type="Proteomes" id="UP000027821"/>
    </source>
</evidence>
<dbReference type="Gene3D" id="3.40.50.2000">
    <property type="entry name" value="Glycogen Phosphorylase B"/>
    <property type="match status" value="1"/>
</dbReference>
<dbReference type="Proteomes" id="UP000027821">
    <property type="component" value="Unassembled WGS sequence"/>
</dbReference>
<keyword evidence="2" id="KW-1185">Reference proteome</keyword>
<name>A0A074LI38_9BACT</name>
<comment type="caution">
    <text evidence="1">The sequence shown here is derived from an EMBL/GenBank/DDBJ whole genome shotgun (WGS) entry which is preliminary data.</text>
</comment>
<dbReference type="RefSeq" id="WP_035074252.1">
    <property type="nucleotide sequence ID" value="NZ_JMIH01000021.1"/>
</dbReference>
<dbReference type="AlphaFoldDB" id="A0A074LI38"/>